<evidence type="ECO:0000313" key="1">
    <source>
        <dbReference type="EMBL" id="GAA2049701.1"/>
    </source>
</evidence>
<dbReference type="PANTHER" id="PTHR46246">
    <property type="entry name" value="GUANOSINE-3',5'-BIS(DIPHOSPHATE) 3'-PYROPHOSPHOHYDROLASE MESH1"/>
    <property type="match status" value="1"/>
</dbReference>
<dbReference type="SUPFAM" id="SSF109604">
    <property type="entry name" value="HD-domain/PDEase-like"/>
    <property type="match status" value="1"/>
</dbReference>
<dbReference type="Gene3D" id="1.10.3210.10">
    <property type="entry name" value="Hypothetical protein af1432"/>
    <property type="match status" value="1"/>
</dbReference>
<name>A0ABN2V2M0_9ACTN</name>
<protein>
    <recommendedName>
        <fullName evidence="3">HD domain-containing protein</fullName>
    </recommendedName>
</protein>
<proteinExistence type="predicted"/>
<dbReference type="Pfam" id="PF13328">
    <property type="entry name" value="HD_4"/>
    <property type="match status" value="1"/>
</dbReference>
<dbReference type="PANTHER" id="PTHR46246:SF1">
    <property type="entry name" value="GUANOSINE-3',5'-BIS(DIPHOSPHATE) 3'-PYROPHOSPHOHYDROLASE MESH1"/>
    <property type="match status" value="1"/>
</dbReference>
<sequence>MEGIERGHLQIMPIHAVTEVYGEDGLRELFRIEIEAFPESDRETLLRAERVASRLHAKDRRVREPYVNHLLRVAVRIIRHYQVRDCEVVAAALLHDAVEDHPEDLADLAGAAERALGARRASLAVLSRAFSPRVAELIDAVTNPAYDPARDKGEQYREHVVASLEANPWARVVKLSDFTDNGVGIIHTTGPKVRKASAKYAPLVPQLRDFATRPDTPLSDAVKAHIVKQLDEAEHRFRVILG</sequence>
<dbReference type="InterPro" id="IPR052194">
    <property type="entry name" value="MESH1"/>
</dbReference>
<evidence type="ECO:0000313" key="2">
    <source>
        <dbReference type="Proteomes" id="UP001500751"/>
    </source>
</evidence>
<dbReference type="Proteomes" id="UP001500751">
    <property type="component" value="Unassembled WGS sequence"/>
</dbReference>
<dbReference type="EMBL" id="BAAAQN010000047">
    <property type="protein sequence ID" value="GAA2049701.1"/>
    <property type="molecule type" value="Genomic_DNA"/>
</dbReference>
<gene>
    <name evidence="1" type="ORF">GCM10009839_64730</name>
</gene>
<reference evidence="1 2" key="1">
    <citation type="journal article" date="2019" name="Int. J. Syst. Evol. Microbiol.">
        <title>The Global Catalogue of Microorganisms (GCM) 10K type strain sequencing project: providing services to taxonomists for standard genome sequencing and annotation.</title>
        <authorList>
            <consortium name="The Broad Institute Genomics Platform"/>
            <consortium name="The Broad Institute Genome Sequencing Center for Infectious Disease"/>
            <person name="Wu L."/>
            <person name="Ma J."/>
        </authorList>
    </citation>
    <scope>NUCLEOTIDE SEQUENCE [LARGE SCALE GENOMIC DNA]</scope>
    <source>
        <strain evidence="1 2">JCM 16014</strain>
    </source>
</reference>
<accession>A0ABN2V2M0</accession>
<evidence type="ECO:0008006" key="3">
    <source>
        <dbReference type="Google" id="ProtNLM"/>
    </source>
</evidence>
<keyword evidence="2" id="KW-1185">Reference proteome</keyword>
<organism evidence="1 2">
    <name type="scientific">Catenulispora yoronensis</name>
    <dbReference type="NCBI Taxonomy" id="450799"/>
    <lineage>
        <taxon>Bacteria</taxon>
        <taxon>Bacillati</taxon>
        <taxon>Actinomycetota</taxon>
        <taxon>Actinomycetes</taxon>
        <taxon>Catenulisporales</taxon>
        <taxon>Catenulisporaceae</taxon>
        <taxon>Catenulispora</taxon>
    </lineage>
</organism>
<comment type="caution">
    <text evidence="1">The sequence shown here is derived from an EMBL/GenBank/DDBJ whole genome shotgun (WGS) entry which is preliminary data.</text>
</comment>
<dbReference type="RefSeq" id="WP_344669485.1">
    <property type="nucleotide sequence ID" value="NZ_BAAAQN010000047.1"/>
</dbReference>